<keyword evidence="1" id="KW-0812">Transmembrane</keyword>
<sequence length="105" mass="11750">MTSVVILDANALKNVVIVGWGETLHPAHAIVGANLVEKLTEAATNWINKIDIQRRHIVFIFIATLWFFCRFVLFIIVIASLSSKAAQALFSIISSEMLRNIGDRR</sequence>
<keyword evidence="1" id="KW-1133">Transmembrane helix</keyword>
<comment type="caution">
    <text evidence="2">The sequence shown here is derived from an EMBL/GenBank/DDBJ whole genome shotgun (WGS) entry which is preliminary data.</text>
</comment>
<protein>
    <submittedName>
        <fullName evidence="2">Uncharacterized protein</fullName>
    </submittedName>
</protein>
<reference evidence="2" key="1">
    <citation type="journal article" date="2020" name="Fungal Divers.">
        <title>Resolving the Mortierellaceae phylogeny through synthesis of multi-gene phylogenetics and phylogenomics.</title>
        <authorList>
            <person name="Vandepol N."/>
            <person name="Liber J."/>
            <person name="Desiro A."/>
            <person name="Na H."/>
            <person name="Kennedy M."/>
            <person name="Barry K."/>
            <person name="Grigoriev I.V."/>
            <person name="Miller A.N."/>
            <person name="O'Donnell K."/>
            <person name="Stajich J.E."/>
            <person name="Bonito G."/>
        </authorList>
    </citation>
    <scope>NUCLEOTIDE SEQUENCE</scope>
    <source>
        <strain evidence="2">NRRL 2769</strain>
    </source>
</reference>
<proteinExistence type="predicted"/>
<dbReference type="EMBL" id="JAAAID010002178">
    <property type="protein sequence ID" value="KAG0007790.1"/>
    <property type="molecule type" value="Genomic_DNA"/>
</dbReference>
<keyword evidence="3" id="KW-1185">Reference proteome</keyword>
<dbReference type="AlphaFoldDB" id="A0A9P6SW16"/>
<evidence type="ECO:0000313" key="3">
    <source>
        <dbReference type="Proteomes" id="UP000703661"/>
    </source>
</evidence>
<accession>A0A9P6SW16</accession>
<feature type="transmembrane region" description="Helical" evidence="1">
    <location>
        <begin position="57"/>
        <end position="79"/>
    </location>
</feature>
<gene>
    <name evidence="2" type="ORF">BGZ80_004219</name>
</gene>
<name>A0A9P6SW16_9FUNG</name>
<evidence type="ECO:0000256" key="1">
    <source>
        <dbReference type="SAM" id="Phobius"/>
    </source>
</evidence>
<organism evidence="2 3">
    <name type="scientific">Entomortierella chlamydospora</name>
    <dbReference type="NCBI Taxonomy" id="101097"/>
    <lineage>
        <taxon>Eukaryota</taxon>
        <taxon>Fungi</taxon>
        <taxon>Fungi incertae sedis</taxon>
        <taxon>Mucoromycota</taxon>
        <taxon>Mortierellomycotina</taxon>
        <taxon>Mortierellomycetes</taxon>
        <taxon>Mortierellales</taxon>
        <taxon>Mortierellaceae</taxon>
        <taxon>Entomortierella</taxon>
    </lineage>
</organism>
<keyword evidence="1" id="KW-0472">Membrane</keyword>
<evidence type="ECO:0000313" key="2">
    <source>
        <dbReference type="EMBL" id="KAG0007790.1"/>
    </source>
</evidence>
<dbReference type="Proteomes" id="UP000703661">
    <property type="component" value="Unassembled WGS sequence"/>
</dbReference>